<gene>
    <name evidence="1" type="ORF">SDC9_68958</name>
</gene>
<comment type="caution">
    <text evidence="1">The sequence shown here is derived from an EMBL/GenBank/DDBJ whole genome shotgun (WGS) entry which is preliminary data.</text>
</comment>
<proteinExistence type="predicted"/>
<organism evidence="1">
    <name type="scientific">bioreactor metagenome</name>
    <dbReference type="NCBI Taxonomy" id="1076179"/>
    <lineage>
        <taxon>unclassified sequences</taxon>
        <taxon>metagenomes</taxon>
        <taxon>ecological metagenomes</taxon>
    </lineage>
</organism>
<evidence type="ECO:0008006" key="2">
    <source>
        <dbReference type="Google" id="ProtNLM"/>
    </source>
</evidence>
<dbReference type="EMBL" id="VSSQ01003823">
    <property type="protein sequence ID" value="MPM22503.1"/>
    <property type="molecule type" value="Genomic_DNA"/>
</dbReference>
<dbReference type="AlphaFoldDB" id="A0A644Y7E9"/>
<sequence length="357" mass="41457">MAKKVILDGEYFDDYLKVIDKLKRRADKDSSPFHLLLGNGFSIAYDKEIFSYNALFKEMERGKNPDLVKLFKVTNTSNFEIVMQQLDTLIKLGESFGANDDFLEELRKIRTQLKLELINTIDRLHPECVFDIPEGSIQKCGDFLKPYSSKPNSIISTNYDLLLYWVLMRYNGLSSIANDGFSYPYEERMNEDDFIRSNDTLVWGGMTDEQTVFYLHGALHLFDDNSDIIKEKYRDGQYIKQEIEKRINNNQYPIFVTEGDGDQKLQHIMHNGYLSNCYTHLKQIKGSLITLGFSFGESDRHILKALNEAARGDVRNRLNSVYVGVFSAEDKERIEKIRGQCFFKVNTFDARTVPLWK</sequence>
<evidence type="ECO:0000313" key="1">
    <source>
        <dbReference type="EMBL" id="MPM22503.1"/>
    </source>
</evidence>
<protein>
    <recommendedName>
        <fullName evidence="2">DUF4917 domain-containing protein</fullName>
    </recommendedName>
</protein>
<dbReference type="InterPro" id="IPR032581">
    <property type="entry name" value="DUF4917"/>
</dbReference>
<accession>A0A644Y7E9</accession>
<reference evidence="1" key="1">
    <citation type="submission" date="2019-08" db="EMBL/GenBank/DDBJ databases">
        <authorList>
            <person name="Kucharzyk K."/>
            <person name="Murdoch R.W."/>
            <person name="Higgins S."/>
            <person name="Loffler F."/>
        </authorList>
    </citation>
    <scope>NUCLEOTIDE SEQUENCE</scope>
</reference>
<name>A0A644Y7E9_9ZZZZ</name>
<dbReference type="Pfam" id="PF16263">
    <property type="entry name" value="DUF4917"/>
    <property type="match status" value="1"/>
</dbReference>